<evidence type="ECO:0000313" key="10">
    <source>
        <dbReference type="Proteomes" id="UP001292079"/>
    </source>
</evidence>
<dbReference type="PANTHER" id="PTHR12372:SF7">
    <property type="entry name" value="PROTEIN PECANEX"/>
    <property type="match status" value="1"/>
</dbReference>
<evidence type="ECO:0000313" key="9">
    <source>
        <dbReference type="EMBL" id="KAK4469702.1"/>
    </source>
</evidence>
<evidence type="ECO:0000256" key="4">
    <source>
        <dbReference type="ARBA" id="ARBA00022989"/>
    </source>
</evidence>
<sequence>MSFQDERAASSHDNHLQPKVTKEIKKSDVNSSLQTSSNASKSLPTNSISVDQAVDNLLAHLMGVKSLTDTGLTRQQCLYQLRGDRNTEDSENAEWDILYAVTEAATDNATVIHEPTGTTTSTSLTDNHQIAQFESTVYETKNRDDIFQASTCSGNYDENSWNLQESNIRTRPSTNENRRLDDEIRTQEAVANLSIESDSDRVEGNHSSANSLLWFFHEGFKPLKLPPQRRPTPTAPVHTISLPSCFQFTLRFQLNRLELGYIFDKSFTIMEIILCSILAALVSFIGYYMLRTISFQDYGPLVCFTIAGCHYSLIKSVQPDPASPKHGFNRVIVFSRSFFFCFFAAVYLLANYFYQPQKSVLLQVEKPSVVEHTGELLFESVVLYHQSTGQMLPPDAVSSLMNGLTTEKIVWRMPNFFPSQSPKVLQSSAVKFYGFDVSVKYLSYLIQCSTVYILLMFPILFCLGLMPQINTVLIYALEQLDIHIFGSSGTTGLLSVMFSILRTFIVIGLTFIPCYYAVEKSDPQCTLFSLFWGVQIALCFLLSRLPSNAILYGTLLPSERCLYYWYRIRIYFHNLFYQIFIKSNFILRLRRWSKKEKRKKQKSQLAPIFVDKPNWWRRLPLLLPNLRMKSTNASLKKTADEGVEEFLLARVTHKKENVDVEGGVPAHSHSLPCRIISRDILTQFTSTPNIKYNLPDANSFGLNECTSSLINGVSNWVKSDSIDNSVTKKFSTFDKTNITTIANSSNNKTNTLPPSFVITNQNVPSSNNINNTESVNTLTTSRDYSTRVSTEQYHQTNSSHITQSQFQNDDPLPDLIKASLLARFENDLLSSFVWFTLTFIIHFISTSITTTHFHSSSYCYILSWISILLGFLLHYVWPNFRKPYPWLLLVKPVIKPDFQGRVIRLEAAYFWLCWIERNLFIPAITMCTVTQSVNPMVMKFGSLLSTFIIIVCSMKMLRNGFCCAKQTYISLFFTNLLFSFDFYNFKEAFPINYFFVSLLVNKYIELFRKLHFIYVYLAPFNIIWGSVAHAVVQLGSIPHSVFMFANCIFSTILSAPLEPFMASAIFITSYVRPISFWETNHRTQRIETTNMPISAQLRGISKHQVSGNLDGIFYEHLTRKLQRVIAGDLQLGRLGGLAISHGDVFILSTDDLNLLIHIIEVGNGFVTYQLRGLEFIGTLCHVSESDALRSDPHKSTRFCCCHSKTIHGMLSFNTTIRLRCMTWQFSYSPYIIEGYEVTDHSAGLTFQLTDLRKILVSRFVHCIIYFVCKLPNLSNRLTQLTPCLDANRFLSPDYFDLDPVFFKVIDDDFDEDISGVTKQRFVQIYSDWIAYCLKKQSGNSSVPCGPDSPVVSLCLALSLLGRRCMSGHQSSKPILDQFLHGVHQVFSGDINLVPRDDWVLADLDLLQTVVTPSVRIALKLYQDTFTWSSVNTHHELYKKIVYTEKNVVICPETDPKWRFAVLNDTDCLFSFRWVSGLTSMDVYRIVQLNKRRLEFRAIKLNPECVRGLWAGQQREQIYLRNNNDERGSIQSANPVLRNLVNSSCDPPIGYPIYVSPLITSFAGDNKDYVHVSGGELSLVNILLRIRDYWKYFRQLYCCPKRKLNGQQLQLKTIFPSTSCSRPLSQLSLSSSSHPSTSHSKWSSKQLDGDRQTTLIALIHHQNDLNNVTGGLVPTASVFSENRHLDSIYSEHLCKKGQKVKITDTCQILSGHLNKLQWPSKEWYIRSLTYPSCRSSVFSGLEAYRIHRWTPNSPDPNSRSFCHRTIALLAFPEGPPLLDGHYVAIWEDKGLIEVTDLDNGDNMNNNNNNHDNNANNNDNLFIDCLFTNRNSFPTKQQ</sequence>
<feature type="transmembrane region" description="Helical" evidence="6">
    <location>
        <begin position="570"/>
        <end position="589"/>
    </location>
</feature>
<feature type="transmembrane region" description="Helical" evidence="6">
    <location>
        <begin position="451"/>
        <end position="476"/>
    </location>
</feature>
<feature type="domain" description="Pecanex C-terminal" evidence="8">
    <location>
        <begin position="1347"/>
        <end position="1566"/>
    </location>
</feature>
<feature type="transmembrane region" description="Helical" evidence="6">
    <location>
        <begin position="267"/>
        <end position="290"/>
    </location>
</feature>
<feature type="transmembrane region" description="Helical" evidence="6">
    <location>
        <begin position="297"/>
        <end position="314"/>
    </location>
</feature>
<keyword evidence="4 6" id="KW-1133">Transmembrane helix</keyword>
<keyword evidence="10" id="KW-1185">Reference proteome</keyword>
<comment type="subcellular location">
    <subcellularLocation>
        <location evidence="1 6">Membrane</location>
        <topology evidence="1 6">Multi-pass membrane protein</topology>
    </subcellularLocation>
</comment>
<feature type="compositionally biased region" description="Polar residues" evidence="7">
    <location>
        <begin position="29"/>
        <end position="45"/>
    </location>
</feature>
<feature type="transmembrane region" description="Helical" evidence="6">
    <location>
        <begin position="496"/>
        <end position="518"/>
    </location>
</feature>
<protein>
    <recommendedName>
        <fullName evidence="6">Pecanex-like protein</fullName>
    </recommendedName>
</protein>
<organism evidence="9 10">
    <name type="scientific">Schistosoma mekongi</name>
    <name type="common">Parasitic worm</name>
    <dbReference type="NCBI Taxonomy" id="38744"/>
    <lineage>
        <taxon>Eukaryota</taxon>
        <taxon>Metazoa</taxon>
        <taxon>Spiralia</taxon>
        <taxon>Lophotrochozoa</taxon>
        <taxon>Platyhelminthes</taxon>
        <taxon>Trematoda</taxon>
        <taxon>Digenea</taxon>
        <taxon>Strigeidida</taxon>
        <taxon>Schistosomatoidea</taxon>
        <taxon>Schistosomatidae</taxon>
        <taxon>Schistosoma</taxon>
    </lineage>
</organism>
<feature type="region of interest" description="Disordered" evidence="7">
    <location>
        <begin position="1"/>
        <end position="45"/>
    </location>
</feature>
<feature type="transmembrane region" description="Helical" evidence="6">
    <location>
        <begin position="828"/>
        <end position="848"/>
    </location>
</feature>
<evidence type="ECO:0000256" key="7">
    <source>
        <dbReference type="SAM" id="MobiDB-lite"/>
    </source>
</evidence>
<evidence type="ECO:0000256" key="1">
    <source>
        <dbReference type="ARBA" id="ARBA00004141"/>
    </source>
</evidence>
<feature type="transmembrane region" description="Helical" evidence="6">
    <location>
        <begin position="860"/>
        <end position="877"/>
    </location>
</feature>
<feature type="transmembrane region" description="Helical" evidence="6">
    <location>
        <begin position="530"/>
        <end position="550"/>
    </location>
</feature>
<comment type="similarity">
    <text evidence="2 6">Belongs to the pecanex family.</text>
</comment>
<reference evidence="9" key="2">
    <citation type="journal article" date="2023" name="Infect Dis Poverty">
        <title>Chromosome-scale genome of the human blood fluke Schistosoma mekongi and its implications for public health.</title>
        <authorList>
            <person name="Zhou M."/>
            <person name="Xu L."/>
            <person name="Xu D."/>
            <person name="Chen W."/>
            <person name="Khan J."/>
            <person name="Hu Y."/>
            <person name="Huang H."/>
            <person name="Wei H."/>
            <person name="Zhang Y."/>
            <person name="Chusongsang P."/>
            <person name="Tanasarnprasert K."/>
            <person name="Hu X."/>
            <person name="Limpanont Y."/>
            <person name="Lv Z."/>
        </authorList>
    </citation>
    <scope>NUCLEOTIDE SEQUENCE</scope>
    <source>
        <strain evidence="9">LV_2022a</strain>
    </source>
</reference>
<evidence type="ECO:0000259" key="8">
    <source>
        <dbReference type="Pfam" id="PF05041"/>
    </source>
</evidence>
<proteinExistence type="inferred from homology"/>
<dbReference type="InterPro" id="IPR007735">
    <property type="entry name" value="Pecanex_C"/>
</dbReference>
<feature type="compositionally biased region" description="Basic and acidic residues" evidence="7">
    <location>
        <begin position="1"/>
        <end position="28"/>
    </location>
</feature>
<keyword evidence="3 6" id="KW-0812">Transmembrane</keyword>
<evidence type="ECO:0000256" key="3">
    <source>
        <dbReference type="ARBA" id="ARBA00022692"/>
    </source>
</evidence>
<dbReference type="PANTHER" id="PTHR12372">
    <property type="entry name" value="PECANEX"/>
    <property type="match status" value="1"/>
</dbReference>
<evidence type="ECO:0000256" key="6">
    <source>
        <dbReference type="RuleBase" id="RU367089"/>
    </source>
</evidence>
<feature type="transmembrane region" description="Helical" evidence="6">
    <location>
        <begin position="334"/>
        <end position="354"/>
    </location>
</feature>
<feature type="transmembrane region" description="Helical" evidence="6">
    <location>
        <begin position="1013"/>
        <end position="1032"/>
    </location>
</feature>
<evidence type="ECO:0000256" key="5">
    <source>
        <dbReference type="ARBA" id="ARBA00023136"/>
    </source>
</evidence>
<dbReference type="Pfam" id="PF05041">
    <property type="entry name" value="Pecanex_C"/>
    <property type="match status" value="1"/>
</dbReference>
<reference evidence="9" key="1">
    <citation type="submission" date="2022-04" db="EMBL/GenBank/DDBJ databases">
        <authorList>
            <person name="Xu L."/>
            <person name="Lv Z."/>
        </authorList>
    </citation>
    <scope>NUCLEOTIDE SEQUENCE</scope>
    <source>
        <strain evidence="9">LV_2022a</strain>
    </source>
</reference>
<accession>A0AAE1ZA64</accession>
<dbReference type="GO" id="GO:0016020">
    <property type="term" value="C:membrane"/>
    <property type="evidence" value="ECO:0007669"/>
    <property type="project" value="UniProtKB-SubCell"/>
</dbReference>
<dbReference type="EMBL" id="JALJAT010000005">
    <property type="protein sequence ID" value="KAK4469702.1"/>
    <property type="molecule type" value="Genomic_DNA"/>
</dbReference>
<dbReference type="Proteomes" id="UP001292079">
    <property type="component" value="Unassembled WGS sequence"/>
</dbReference>
<gene>
    <name evidence="9" type="ORF">MN116_007227</name>
</gene>
<evidence type="ECO:0000256" key="2">
    <source>
        <dbReference type="ARBA" id="ARBA00010170"/>
    </source>
</evidence>
<dbReference type="InterPro" id="IPR039797">
    <property type="entry name" value="Pecanex"/>
</dbReference>
<keyword evidence="5 6" id="KW-0472">Membrane</keyword>
<name>A0AAE1ZA64_SCHME</name>
<feature type="transmembrane region" description="Helical" evidence="6">
    <location>
        <begin position="937"/>
        <end position="956"/>
    </location>
</feature>
<comment type="caution">
    <text evidence="9">The sequence shown here is derived from an EMBL/GenBank/DDBJ whole genome shotgun (WGS) entry which is preliminary data.</text>
</comment>